<proteinExistence type="predicted"/>
<feature type="region of interest" description="Disordered" evidence="1">
    <location>
        <begin position="91"/>
        <end position="138"/>
    </location>
</feature>
<evidence type="ECO:0000313" key="3">
    <source>
        <dbReference type="Proteomes" id="UP001212997"/>
    </source>
</evidence>
<evidence type="ECO:0000313" key="2">
    <source>
        <dbReference type="EMBL" id="KAJ3475857.1"/>
    </source>
</evidence>
<evidence type="ECO:0000256" key="1">
    <source>
        <dbReference type="SAM" id="MobiDB-lite"/>
    </source>
</evidence>
<feature type="region of interest" description="Disordered" evidence="1">
    <location>
        <begin position="229"/>
        <end position="285"/>
    </location>
</feature>
<feature type="compositionally biased region" description="Low complexity" evidence="1">
    <location>
        <begin position="243"/>
        <end position="275"/>
    </location>
</feature>
<keyword evidence="3" id="KW-1185">Reference proteome</keyword>
<gene>
    <name evidence="2" type="ORF">NLI96_g11554</name>
</gene>
<reference evidence="2" key="1">
    <citation type="submission" date="2022-07" db="EMBL/GenBank/DDBJ databases">
        <title>Genome Sequence of Physisporinus lineatus.</title>
        <authorList>
            <person name="Buettner E."/>
        </authorList>
    </citation>
    <scope>NUCLEOTIDE SEQUENCE</scope>
    <source>
        <strain evidence="2">VT162</strain>
    </source>
</reference>
<dbReference type="AlphaFoldDB" id="A0AAD5UT46"/>
<protein>
    <submittedName>
        <fullName evidence="2">Uncharacterized protein</fullName>
    </submittedName>
</protein>
<sequence length="538" mass="60045">MCVRLARSRSISSCDEEVKNLSHHTNTKHITTCTIRYPASAQQDDPESSDEQEVEVFRNILTGKFHCERCDFATTHGPTLQVHANRRCRLYGGIPPQERPRYRMPKEERSKPTTPSVSPSSSSSKVVSAPQTPSMPVVENVPTALTVPLMPRQSKSPGFTDIDEEHEVEDVLMADAGESEDDTWIPQEVPSGVMPEFLEGCSRDGAYEGYRSRSSSVLSYVDVGQFNTTAFARPPEQGQDDTSSSISSRSNSTVPSRQPSSTTSFTGSFTCPSSPLESRPQSHGLDPEVIKTLDRLSPPYRNDIIEVLACRGVSDKDRVNLAMQTPPAWDDIRSVLMGRGMNLMEWMLLRKALLRQLGFHLNTRIDSTTSTRPTMKNDLFLVYLNSLTSPTGTPITVPPRFFLNLGFYLLSDIHLLASFKSQWLLAGTYLLSEGLTYLQWLSLKRSLRDIAHIDKYALPPPHRSLRDFLSSLSIPLNHKGYAFNEIGIDSGVDLDLLSRFPEQWDDVFKELGSIAEFSLTEGTILQDGLRARASCFNS</sequence>
<name>A0AAD5UT46_9APHY</name>
<accession>A0AAD5UT46</accession>
<feature type="compositionally biased region" description="Low complexity" evidence="1">
    <location>
        <begin position="112"/>
        <end position="128"/>
    </location>
</feature>
<organism evidence="2 3">
    <name type="scientific">Meripilus lineatus</name>
    <dbReference type="NCBI Taxonomy" id="2056292"/>
    <lineage>
        <taxon>Eukaryota</taxon>
        <taxon>Fungi</taxon>
        <taxon>Dikarya</taxon>
        <taxon>Basidiomycota</taxon>
        <taxon>Agaricomycotina</taxon>
        <taxon>Agaricomycetes</taxon>
        <taxon>Polyporales</taxon>
        <taxon>Meripilaceae</taxon>
        <taxon>Meripilus</taxon>
    </lineage>
</organism>
<dbReference type="Proteomes" id="UP001212997">
    <property type="component" value="Unassembled WGS sequence"/>
</dbReference>
<feature type="compositionally biased region" description="Basic and acidic residues" evidence="1">
    <location>
        <begin position="98"/>
        <end position="111"/>
    </location>
</feature>
<dbReference type="EMBL" id="JANAWD010000788">
    <property type="protein sequence ID" value="KAJ3475857.1"/>
    <property type="molecule type" value="Genomic_DNA"/>
</dbReference>
<comment type="caution">
    <text evidence="2">The sequence shown here is derived from an EMBL/GenBank/DDBJ whole genome shotgun (WGS) entry which is preliminary data.</text>
</comment>